<evidence type="ECO:0000313" key="5">
    <source>
        <dbReference type="Proteomes" id="UP000563898"/>
    </source>
</evidence>
<dbReference type="GO" id="GO:0052689">
    <property type="term" value="F:carboxylic ester hydrolase activity"/>
    <property type="evidence" value="ECO:0007669"/>
    <property type="project" value="UniProtKB-ARBA"/>
</dbReference>
<dbReference type="AlphaFoldDB" id="A0A846WT48"/>
<name>A0A846WT48_9ACTN</name>
<accession>A0A846WT48</accession>
<dbReference type="InterPro" id="IPR000383">
    <property type="entry name" value="Xaa-Pro-like_dom"/>
</dbReference>
<protein>
    <submittedName>
        <fullName evidence="4">Alpha/beta hydrolase</fullName>
    </submittedName>
</protein>
<dbReference type="RefSeq" id="WP_006370897.1">
    <property type="nucleotide sequence ID" value="NZ_JAAXPC010000013.1"/>
</dbReference>
<organism evidence="4 5">
    <name type="scientific">Gordonia polyisoprenivorans</name>
    <dbReference type="NCBI Taxonomy" id="84595"/>
    <lineage>
        <taxon>Bacteria</taxon>
        <taxon>Bacillati</taxon>
        <taxon>Actinomycetota</taxon>
        <taxon>Actinomycetes</taxon>
        <taxon>Mycobacteriales</taxon>
        <taxon>Gordoniaceae</taxon>
        <taxon>Gordonia</taxon>
    </lineage>
</organism>
<comment type="caution">
    <text evidence="4">The sequence shown here is derived from an EMBL/GenBank/DDBJ whole genome shotgun (WGS) entry which is preliminary data.</text>
</comment>
<sequence length="311" mass="34086">MTVSPEHCGNDDGLDHEPIEFSVFGTVVRGTKFRPSNSVGPLPAIVVTHGWSMVTGGTLTDYARTFARGGYVVLAIDFRRLGVSDGLPRQEIDPWDQIEDIREAVTFAGSQQDVDSDRIAVWGTSYSGGHAIVVGAVDNRVRCVVAQVPTISGYEAALRRTSDDAAHILESSFAADRQVRFDGLPPRMITTVSAAPDDQVAYPQRDSFEYMSGEGRRCPSWRNEVTLRSIEKARQYEPGTFIERIAPTPLLMVIADQDPLTPTDLQEAAFARAREPKKLVTVAGGHYSVYTEHFTVTAEAALAWFGEHLGD</sequence>
<dbReference type="PANTHER" id="PTHR22946:SF9">
    <property type="entry name" value="POLYKETIDE TRANSFERASE AF380"/>
    <property type="match status" value="1"/>
</dbReference>
<dbReference type="Pfam" id="PF02129">
    <property type="entry name" value="Peptidase_S15"/>
    <property type="match status" value="1"/>
</dbReference>
<dbReference type="InterPro" id="IPR029058">
    <property type="entry name" value="AB_hydrolase_fold"/>
</dbReference>
<keyword evidence="2 4" id="KW-0378">Hydrolase</keyword>
<proteinExistence type="inferred from homology"/>
<gene>
    <name evidence="4" type="ORF">HGA05_20275</name>
</gene>
<feature type="domain" description="Xaa-Pro dipeptidyl-peptidase-like" evidence="3">
    <location>
        <begin position="32"/>
        <end position="159"/>
    </location>
</feature>
<dbReference type="Gene3D" id="1.10.10.800">
    <property type="match status" value="1"/>
</dbReference>
<dbReference type="Proteomes" id="UP000563898">
    <property type="component" value="Unassembled WGS sequence"/>
</dbReference>
<evidence type="ECO:0000313" key="4">
    <source>
        <dbReference type="EMBL" id="NKY03910.1"/>
    </source>
</evidence>
<comment type="similarity">
    <text evidence="1">Belongs to the AB hydrolase superfamily.</text>
</comment>
<dbReference type="PANTHER" id="PTHR22946">
    <property type="entry name" value="DIENELACTONE HYDROLASE DOMAIN-CONTAINING PROTEIN-RELATED"/>
    <property type="match status" value="1"/>
</dbReference>
<evidence type="ECO:0000259" key="3">
    <source>
        <dbReference type="Pfam" id="PF02129"/>
    </source>
</evidence>
<dbReference type="Gene3D" id="3.40.50.1820">
    <property type="entry name" value="alpha/beta hydrolase"/>
    <property type="match status" value="1"/>
</dbReference>
<dbReference type="SUPFAM" id="SSF53474">
    <property type="entry name" value="alpha/beta-Hydrolases"/>
    <property type="match status" value="1"/>
</dbReference>
<evidence type="ECO:0000256" key="2">
    <source>
        <dbReference type="ARBA" id="ARBA00022801"/>
    </source>
</evidence>
<dbReference type="EMBL" id="JAAXPC010000013">
    <property type="protein sequence ID" value="NKY03910.1"/>
    <property type="molecule type" value="Genomic_DNA"/>
</dbReference>
<dbReference type="InterPro" id="IPR050261">
    <property type="entry name" value="FrsA_esterase"/>
</dbReference>
<reference evidence="4 5" key="1">
    <citation type="submission" date="2020-04" db="EMBL/GenBank/DDBJ databases">
        <title>MicrobeNet Type strains.</title>
        <authorList>
            <person name="Nicholson A.C."/>
        </authorList>
    </citation>
    <scope>NUCLEOTIDE SEQUENCE [LARGE SCALE GENOMIC DNA]</scope>
    <source>
        <strain evidence="4 5">ATCC BAA-14</strain>
    </source>
</reference>
<evidence type="ECO:0000256" key="1">
    <source>
        <dbReference type="ARBA" id="ARBA00008645"/>
    </source>
</evidence>